<reference evidence="1 2" key="1">
    <citation type="submission" date="2008-03" db="EMBL/GenBank/DDBJ databases">
        <title>Complete sequence of Leptothrix cholodnii SP-6.</title>
        <authorList>
            <consortium name="US DOE Joint Genome Institute"/>
            <person name="Copeland A."/>
            <person name="Lucas S."/>
            <person name="Lapidus A."/>
            <person name="Glavina del Rio T."/>
            <person name="Dalin E."/>
            <person name="Tice H."/>
            <person name="Bruce D."/>
            <person name="Goodwin L."/>
            <person name="Pitluck S."/>
            <person name="Chertkov O."/>
            <person name="Brettin T."/>
            <person name="Detter J.C."/>
            <person name="Han C."/>
            <person name="Kuske C.R."/>
            <person name="Schmutz J."/>
            <person name="Larimer F."/>
            <person name="Land M."/>
            <person name="Hauser L."/>
            <person name="Kyrpides N."/>
            <person name="Lykidis A."/>
            <person name="Emerson D."/>
            <person name="Richardson P."/>
        </authorList>
    </citation>
    <scope>NUCLEOTIDE SEQUENCE [LARGE SCALE GENOMIC DNA]</scope>
    <source>
        <strain evidence="2">ATCC 51168 / LMG 8142 / SP-6</strain>
    </source>
</reference>
<dbReference type="AlphaFoldDB" id="B1Y6A7"/>
<protein>
    <recommendedName>
        <fullName evidence="3">Chaperone NapD</fullName>
    </recommendedName>
</protein>
<evidence type="ECO:0000313" key="1">
    <source>
        <dbReference type="EMBL" id="ACB33612.1"/>
    </source>
</evidence>
<dbReference type="HOGENOM" id="CLU_2231456_0_0_4"/>
<dbReference type="Pfam" id="PF03927">
    <property type="entry name" value="NapD"/>
    <property type="match status" value="1"/>
</dbReference>
<evidence type="ECO:0000313" key="2">
    <source>
        <dbReference type="Proteomes" id="UP000001693"/>
    </source>
</evidence>
<organism evidence="1 2">
    <name type="scientific">Leptothrix cholodnii (strain ATCC 51168 / LMG 8142 / SP-6)</name>
    <name type="common">Leptothrix discophora (strain SP-6)</name>
    <dbReference type="NCBI Taxonomy" id="395495"/>
    <lineage>
        <taxon>Bacteria</taxon>
        <taxon>Pseudomonadati</taxon>
        <taxon>Pseudomonadota</taxon>
        <taxon>Betaproteobacteria</taxon>
        <taxon>Burkholderiales</taxon>
        <taxon>Sphaerotilaceae</taxon>
        <taxon>Leptothrix</taxon>
    </lineage>
</organism>
<dbReference type="KEGG" id="lch:Lcho_1344"/>
<dbReference type="STRING" id="395495.Lcho_1344"/>
<name>B1Y6A7_LEPCP</name>
<dbReference type="EMBL" id="CP001013">
    <property type="protein sequence ID" value="ACB33612.1"/>
    <property type="molecule type" value="Genomic_DNA"/>
</dbReference>
<accession>B1Y6A7</accession>
<dbReference type="Proteomes" id="UP000001693">
    <property type="component" value="Chromosome"/>
</dbReference>
<dbReference type="Gene3D" id="3.30.70.920">
    <property type="match status" value="1"/>
</dbReference>
<keyword evidence="2" id="KW-1185">Reference proteome</keyword>
<dbReference type="eggNOG" id="COG3062">
    <property type="taxonomic scope" value="Bacteria"/>
</dbReference>
<dbReference type="InterPro" id="IPR005623">
    <property type="entry name" value="Chaperone_NapD_NO3_reduct"/>
</dbReference>
<proteinExistence type="predicted"/>
<gene>
    <name evidence="1" type="ordered locus">Lcho_1344</name>
</gene>
<sequence>MSILGAIIRTRIGNVADVAQQLQGCAGVDLALNPGDGRLVIVLEDCEVDGLVKTAAEQLAAIALWPDVLNTSLVYEYSGPDSPAPAGAEGVDFKAWRRSLAEIAGQPAGPT</sequence>
<evidence type="ECO:0008006" key="3">
    <source>
        <dbReference type="Google" id="ProtNLM"/>
    </source>
</evidence>
<dbReference type="RefSeq" id="WP_012346374.1">
    <property type="nucleotide sequence ID" value="NC_010524.1"/>
</dbReference>